<keyword evidence="2" id="KW-0520">NAD</keyword>
<evidence type="ECO:0000256" key="3">
    <source>
        <dbReference type="PROSITE-ProRule" id="PRU00236"/>
    </source>
</evidence>
<proteinExistence type="predicted"/>
<feature type="domain" description="Deacetylase sirtuin-type" evidence="5">
    <location>
        <begin position="100"/>
        <end position="370"/>
    </location>
</feature>
<dbReference type="PROSITE" id="PS50305">
    <property type="entry name" value="SIRTUIN"/>
    <property type="match status" value="1"/>
</dbReference>
<feature type="binding site" evidence="3">
    <location>
        <position position="232"/>
    </location>
    <ligand>
        <name>Zn(2+)</name>
        <dbReference type="ChEBI" id="CHEBI:29105"/>
    </ligand>
</feature>
<feature type="compositionally biased region" description="Basic and acidic residues" evidence="4">
    <location>
        <begin position="419"/>
        <end position="433"/>
    </location>
</feature>
<dbReference type="SUPFAM" id="SSF52467">
    <property type="entry name" value="DHS-like NAD/FAD-binding domain"/>
    <property type="match status" value="1"/>
</dbReference>
<evidence type="ECO:0000256" key="1">
    <source>
        <dbReference type="ARBA" id="ARBA00022679"/>
    </source>
</evidence>
<reference evidence="6" key="1">
    <citation type="submission" date="2021-01" db="EMBL/GenBank/DDBJ databases">
        <authorList>
            <person name="Corre E."/>
            <person name="Pelletier E."/>
            <person name="Niang G."/>
            <person name="Scheremetjew M."/>
            <person name="Finn R."/>
            <person name="Kale V."/>
            <person name="Holt S."/>
            <person name="Cochrane G."/>
            <person name="Meng A."/>
            <person name="Brown T."/>
            <person name="Cohen L."/>
        </authorList>
    </citation>
    <scope>NUCLEOTIDE SEQUENCE</scope>
    <source>
        <strain evidence="6">CCMP1243</strain>
    </source>
</reference>
<feature type="compositionally biased region" description="Basic residues" evidence="4">
    <location>
        <begin position="443"/>
        <end position="458"/>
    </location>
</feature>
<dbReference type="GO" id="GO:0005634">
    <property type="term" value="C:nucleus"/>
    <property type="evidence" value="ECO:0007669"/>
    <property type="project" value="TreeGrafter"/>
</dbReference>
<accession>A0A7S2SQH5</accession>
<gene>
    <name evidence="6" type="ORF">RMAR1173_LOCUS17802</name>
</gene>
<dbReference type="InterPro" id="IPR050134">
    <property type="entry name" value="NAD-dep_sirtuin_deacylases"/>
</dbReference>
<feature type="compositionally biased region" description="Acidic residues" evidence="4">
    <location>
        <begin position="487"/>
        <end position="498"/>
    </location>
</feature>
<evidence type="ECO:0000259" key="5">
    <source>
        <dbReference type="PROSITE" id="PS50305"/>
    </source>
</evidence>
<feature type="binding site" evidence="3">
    <location>
        <position position="229"/>
    </location>
    <ligand>
        <name>Zn(2+)</name>
        <dbReference type="ChEBI" id="CHEBI:29105"/>
    </ligand>
</feature>
<feature type="compositionally biased region" description="Polar residues" evidence="4">
    <location>
        <begin position="542"/>
        <end position="552"/>
    </location>
</feature>
<dbReference type="PANTHER" id="PTHR11085:SF10">
    <property type="entry name" value="NAD-DEPENDENT PROTEIN DEACYLASE SIRTUIN-5, MITOCHONDRIAL-RELATED"/>
    <property type="match status" value="1"/>
</dbReference>
<feature type="compositionally biased region" description="Low complexity" evidence="4">
    <location>
        <begin position="559"/>
        <end position="570"/>
    </location>
</feature>
<dbReference type="GO" id="GO:0017136">
    <property type="term" value="F:histone deacetylase activity, NAD-dependent"/>
    <property type="evidence" value="ECO:0007669"/>
    <property type="project" value="TreeGrafter"/>
</dbReference>
<evidence type="ECO:0000313" key="6">
    <source>
        <dbReference type="EMBL" id="CAD9706811.1"/>
    </source>
</evidence>
<evidence type="ECO:0000256" key="2">
    <source>
        <dbReference type="ARBA" id="ARBA00023027"/>
    </source>
</evidence>
<feature type="compositionally biased region" description="Basic residues" evidence="4">
    <location>
        <begin position="506"/>
        <end position="515"/>
    </location>
</feature>
<keyword evidence="3" id="KW-0862">Zinc</keyword>
<feature type="region of interest" description="Disordered" evidence="4">
    <location>
        <begin position="369"/>
        <end position="577"/>
    </location>
</feature>
<organism evidence="6">
    <name type="scientific">Rhizochromulina marina</name>
    <dbReference type="NCBI Taxonomy" id="1034831"/>
    <lineage>
        <taxon>Eukaryota</taxon>
        <taxon>Sar</taxon>
        <taxon>Stramenopiles</taxon>
        <taxon>Ochrophyta</taxon>
        <taxon>Dictyochophyceae</taxon>
        <taxon>Rhizochromulinales</taxon>
        <taxon>Rhizochromulina</taxon>
    </lineage>
</organism>
<dbReference type="InterPro" id="IPR029035">
    <property type="entry name" value="DHS-like_NAD/FAD-binding_dom"/>
</dbReference>
<keyword evidence="3" id="KW-0479">Metal-binding</keyword>
<dbReference type="EMBL" id="HBHJ01026927">
    <property type="protein sequence ID" value="CAD9706811.1"/>
    <property type="molecule type" value="Transcribed_RNA"/>
</dbReference>
<dbReference type="Gene3D" id="2.20.28.200">
    <property type="match status" value="1"/>
</dbReference>
<dbReference type="InterPro" id="IPR003000">
    <property type="entry name" value="Sirtuin"/>
</dbReference>
<feature type="active site" description="Proton acceptor" evidence="3">
    <location>
        <position position="221"/>
    </location>
</feature>
<dbReference type="GO" id="GO:0070403">
    <property type="term" value="F:NAD+ binding"/>
    <property type="evidence" value="ECO:0007669"/>
    <property type="project" value="InterPro"/>
</dbReference>
<protein>
    <recommendedName>
        <fullName evidence="5">Deacetylase sirtuin-type domain-containing protein</fullName>
    </recommendedName>
</protein>
<sequence length="577" mass="61617">MSGLGGRWFDGKACALVGCGRGGALSGGCAAVAIATDERLRRRLVGKAGGGAAPLVNWVANGRQALHRECWDLLQNSVRRGSGRTVEAAMVREAQDTAEYFDSDAAVRAAAGRVCALLRAGRDRPLAVFTGAGVSETAGIPTYRGTAGIDTKAALSHGEEVRAEEEEEDEGTDYAALQPTPTHRAIAQLEAKKLVRYVVSQNCDNLHRKGGTCKERLTEVHGNVFVEYCELCGTEYTRSYAVDAFSTDCHQEAWFVECPDCKWNHFTGRKCSKTGCKGRLRDTIVNFGDPLHATVLGGLDKATKEFAMASVCLAMGSSLSVCPANSLPLLPEHLVIVNLQNTELDDKAVICVKSTSDAFMPLLLEALDQPPSKDASIPQPPPASETPSAESNSSSKRSRSKSSRARDKALKELIGGIEYGREKEEERRQEGLEHQATAAAAKGRGKKKGKKQTARGRKAASSSPEAARKKRAKTAGSAAVAVTIVEDKDDEEDEEEYQEITSTRARSNKNKKRKTNMSSTGAESGLSGVAAAKQSLRRSRRQNPAASSSTCAEDNAAPVVGSSSSPVVIVVDDDDED</sequence>
<dbReference type="Pfam" id="PF02146">
    <property type="entry name" value="SIR2"/>
    <property type="match status" value="1"/>
</dbReference>
<dbReference type="AlphaFoldDB" id="A0A7S2SQH5"/>
<dbReference type="PANTHER" id="PTHR11085">
    <property type="entry name" value="NAD-DEPENDENT PROTEIN DEACYLASE SIRTUIN-5, MITOCHONDRIAL-RELATED"/>
    <property type="match status" value="1"/>
</dbReference>
<feature type="compositionally biased region" description="Low complexity" evidence="4">
    <location>
        <begin position="385"/>
        <end position="395"/>
    </location>
</feature>
<keyword evidence="1" id="KW-0808">Transferase</keyword>
<evidence type="ECO:0000256" key="4">
    <source>
        <dbReference type="SAM" id="MobiDB-lite"/>
    </source>
</evidence>
<feature type="binding site" evidence="3">
    <location>
        <position position="276"/>
    </location>
    <ligand>
        <name>Zn(2+)</name>
        <dbReference type="ChEBI" id="CHEBI:29105"/>
    </ligand>
</feature>
<name>A0A7S2SQH5_9STRA</name>
<dbReference type="GO" id="GO:0046872">
    <property type="term" value="F:metal ion binding"/>
    <property type="evidence" value="ECO:0007669"/>
    <property type="project" value="UniProtKB-KW"/>
</dbReference>
<dbReference type="Gene3D" id="3.40.50.1220">
    <property type="entry name" value="TPP-binding domain"/>
    <property type="match status" value="1"/>
</dbReference>
<dbReference type="InterPro" id="IPR026590">
    <property type="entry name" value="Ssirtuin_cat_dom"/>
</dbReference>
<feature type="binding site" evidence="3">
    <location>
        <position position="271"/>
    </location>
    <ligand>
        <name>Zn(2+)</name>
        <dbReference type="ChEBI" id="CHEBI:29105"/>
    </ligand>
</feature>